<dbReference type="Pfam" id="PF16929">
    <property type="entry name" value="Asp2"/>
    <property type="match status" value="1"/>
</dbReference>
<accession>A0A0R1W3F4</accession>
<evidence type="ECO:0000313" key="1">
    <source>
        <dbReference type="EMBL" id="KRM09939.1"/>
    </source>
</evidence>
<dbReference type="Proteomes" id="UP000051820">
    <property type="component" value="Unassembled WGS sequence"/>
</dbReference>
<dbReference type="InterPro" id="IPR029058">
    <property type="entry name" value="AB_hydrolase_fold"/>
</dbReference>
<name>A0A0R1W3F4_9LACO</name>
<dbReference type="InterPro" id="IPR022267">
    <property type="entry name" value="Asp2"/>
</dbReference>
<proteinExistence type="predicted"/>
<protein>
    <recommendedName>
        <fullName evidence="3">Accessory secretory protein Asp2</fullName>
    </recommendedName>
</protein>
<dbReference type="eggNOG" id="COG1073">
    <property type="taxonomic scope" value="Bacteria"/>
</dbReference>
<evidence type="ECO:0000313" key="2">
    <source>
        <dbReference type="Proteomes" id="UP000051820"/>
    </source>
</evidence>
<evidence type="ECO:0008006" key="3">
    <source>
        <dbReference type="Google" id="ProtNLM"/>
    </source>
</evidence>
<dbReference type="PATRIC" id="fig|1423807.3.peg.1513"/>
<reference evidence="1 2" key="1">
    <citation type="journal article" date="2015" name="Genome Announc.">
        <title>Expanding the biotechnology potential of lactobacilli through comparative genomics of 213 strains and associated genera.</title>
        <authorList>
            <person name="Sun Z."/>
            <person name="Harris H.M."/>
            <person name="McCann A."/>
            <person name="Guo C."/>
            <person name="Argimon S."/>
            <person name="Zhang W."/>
            <person name="Yang X."/>
            <person name="Jeffery I.B."/>
            <person name="Cooney J.C."/>
            <person name="Kagawa T.F."/>
            <person name="Liu W."/>
            <person name="Song Y."/>
            <person name="Salvetti E."/>
            <person name="Wrobel A."/>
            <person name="Rasinkangas P."/>
            <person name="Parkhill J."/>
            <person name="Rea M.C."/>
            <person name="O'Sullivan O."/>
            <person name="Ritari J."/>
            <person name="Douillard F.P."/>
            <person name="Paul Ross R."/>
            <person name="Yang R."/>
            <person name="Briner A.E."/>
            <person name="Felis G.E."/>
            <person name="de Vos W.M."/>
            <person name="Barrangou R."/>
            <person name="Klaenhammer T.R."/>
            <person name="Caufield P.W."/>
            <person name="Cui Y."/>
            <person name="Zhang H."/>
            <person name="O'Toole P.W."/>
        </authorList>
    </citation>
    <scope>NUCLEOTIDE SEQUENCE [LARGE SCALE GENOMIC DNA]</scope>
    <source>
        <strain evidence="1 2">DSM 5007</strain>
    </source>
</reference>
<gene>
    <name evidence="1" type="ORF">FD16_GL001479</name>
</gene>
<dbReference type="NCBIfam" id="TIGR03712">
    <property type="entry name" value="acc_sec_asp2"/>
    <property type="match status" value="1"/>
</dbReference>
<sequence>MIQLGGTQLDLADLSEDFEAIYVPDQDLDSFRHGKYNLFNDGQLDSHFLLAIYIIAGDAAVKDNADIIAQLPANNIIYDRQIDTTDEIAKLFALRNAHPFDLNDSAAVARQISLYFFARQNGLKLGNIDFKIDESFTGEATQIGTTYTRFKASFGDDYRPLAQWRMAYWDSKDIEMEALPEQRVLEGNVQLQYHVCILDGLTEVKAEYVFDGDDVFQPQHFETGPDDINVYVNVWAKGTGTVNIGSVHIRQSRGGFGDLMVGGKHISDPENLNGQILYLFNAGDMKPPLNVYFSGYRETQGYEGFFMIQKMNSPFLLIADTRFEGGGFYIGSEKLEDAIVQVIEQSLQRLNFKHDQLILSGLSMGTFGALYYAARLNPYAVVASKPLIHIGTIAENFRINRPDDFGTALDILLDATGHNNSAAVDELNDVFWQTFKKGNFKQTTFVFGYMLNDDYDVDAFPEMFDYLKERYPEGKILHKGLIGRHNDNTGGIVSYFSSQYYNLLTTGFDRHYE</sequence>
<dbReference type="ESTHER" id="9laco-a0a0r1w3f4">
    <property type="family name" value="Asp2"/>
</dbReference>
<dbReference type="AlphaFoldDB" id="A0A0R1W3F4"/>
<organism evidence="1 2">
    <name type="scientific">Paucilactobacillus suebicus DSM 5007 = KCTC 3549</name>
    <dbReference type="NCBI Taxonomy" id="1423807"/>
    <lineage>
        <taxon>Bacteria</taxon>
        <taxon>Bacillati</taxon>
        <taxon>Bacillota</taxon>
        <taxon>Bacilli</taxon>
        <taxon>Lactobacillales</taxon>
        <taxon>Lactobacillaceae</taxon>
        <taxon>Paucilactobacillus</taxon>
    </lineage>
</organism>
<dbReference type="GO" id="GO:0015031">
    <property type="term" value="P:protein transport"/>
    <property type="evidence" value="ECO:0007669"/>
    <property type="project" value="InterPro"/>
</dbReference>
<dbReference type="STRING" id="1423807.FD16_GL001479"/>
<dbReference type="EMBL" id="AZGF01000032">
    <property type="protein sequence ID" value="KRM09939.1"/>
    <property type="molecule type" value="Genomic_DNA"/>
</dbReference>
<dbReference type="SUPFAM" id="SSF53474">
    <property type="entry name" value="alpha/beta-Hydrolases"/>
    <property type="match status" value="1"/>
</dbReference>
<comment type="caution">
    <text evidence="1">The sequence shown here is derived from an EMBL/GenBank/DDBJ whole genome shotgun (WGS) entry which is preliminary data.</text>
</comment>
<keyword evidence="2" id="KW-1185">Reference proteome</keyword>